<dbReference type="PANTHER" id="PTHR45862">
    <property type="entry name" value="PROTEIN SGT1 HOMOLOG"/>
    <property type="match status" value="1"/>
</dbReference>
<dbReference type="CDD" id="cd06466">
    <property type="entry name" value="p23_CS_SGT1_like"/>
    <property type="match status" value="1"/>
</dbReference>
<feature type="domain" description="SGS" evidence="3">
    <location>
        <begin position="407"/>
        <end position="522"/>
    </location>
</feature>
<organism evidence="5 6">
    <name type="scientific">Exophiala sideris</name>
    <dbReference type="NCBI Taxonomy" id="1016849"/>
    <lineage>
        <taxon>Eukaryota</taxon>
        <taxon>Fungi</taxon>
        <taxon>Dikarya</taxon>
        <taxon>Ascomycota</taxon>
        <taxon>Pezizomycotina</taxon>
        <taxon>Eurotiomycetes</taxon>
        <taxon>Chaetothyriomycetidae</taxon>
        <taxon>Chaetothyriales</taxon>
        <taxon>Herpotrichiellaceae</taxon>
        <taxon>Exophiala</taxon>
    </lineage>
</organism>
<dbReference type="Pfam" id="PF04969">
    <property type="entry name" value="CS"/>
    <property type="match status" value="1"/>
</dbReference>
<evidence type="ECO:0000256" key="2">
    <source>
        <dbReference type="SAM" id="MobiDB-lite"/>
    </source>
</evidence>
<dbReference type="SUPFAM" id="SSF49764">
    <property type="entry name" value="HSP20-like chaperones"/>
    <property type="match status" value="1"/>
</dbReference>
<dbReference type="PROSITE" id="PS51203">
    <property type="entry name" value="CS"/>
    <property type="match status" value="1"/>
</dbReference>
<sequence>MEMGRQPAFSGVTAKTSAYQHWADGGDGLRQRKVTSTSPLTTTSSFGETRVSLDAMEQAAQGATALKASDYAGALSAYTRALIEHPLSPDYLTQRSVAFTRLKPPRHELALKDAEYAVLSAHKRAKREKIQAAQQRRAIALCGLGRYADAKFVLTSIEKWISKDAKSKAPKMEWDMWMARIEAKLKKLPESEQEATIKEYPDFDLPSEKDMLDQLKPQLSADGRGPTLISNKRYIFPEDIVSKSPEPSSTTNARAIDGQTSMNGDAKSTSSSTPSTSAALPKIRHEWYQNAQSINLTIYAKGVAKDNADIEIHDDSIYISFPHPSNPASNFTFSADPLFALIDPTQSTSSIMSTKVELTLKKAQAGQKWHNLEGTTSLKPTTADTTSAAPDAAKAPVPSTVTETAPSYPTSSRTGPKNWDKLADDLHAQTKPKKKKSDKPKPESETKSSPDVSEDEVPEDVDSDFESGDAVDGFFKKLYAGADDDTRRAMMKSYYESNGTALSTNWSEVGKGPVEVVKGKDD</sequence>
<evidence type="ECO:0000313" key="6">
    <source>
        <dbReference type="Proteomes" id="UP001345691"/>
    </source>
</evidence>
<gene>
    <name evidence="5" type="primary">SGT1</name>
    <name evidence="5" type="ORF">LTR69_001367</name>
</gene>
<keyword evidence="6" id="KW-1185">Reference proteome</keyword>
<feature type="compositionally biased region" description="Low complexity" evidence="2">
    <location>
        <begin position="35"/>
        <end position="45"/>
    </location>
</feature>
<feature type="region of interest" description="Disordered" evidence="2">
    <location>
        <begin position="371"/>
        <end position="469"/>
    </location>
</feature>
<dbReference type="InterPro" id="IPR011990">
    <property type="entry name" value="TPR-like_helical_dom_sf"/>
</dbReference>
<proteinExistence type="inferred from homology"/>
<dbReference type="EMBL" id="JAVRRF010000002">
    <property type="protein sequence ID" value="KAK5067380.1"/>
    <property type="molecule type" value="Genomic_DNA"/>
</dbReference>
<evidence type="ECO:0000256" key="1">
    <source>
        <dbReference type="ARBA" id="ARBA00008509"/>
    </source>
</evidence>
<feature type="compositionally biased region" description="Basic and acidic residues" evidence="2">
    <location>
        <begin position="439"/>
        <end position="448"/>
    </location>
</feature>
<feature type="domain" description="CS" evidence="4">
    <location>
        <begin position="280"/>
        <end position="373"/>
    </location>
</feature>
<dbReference type="InterPro" id="IPR044563">
    <property type="entry name" value="Sgt1-like"/>
</dbReference>
<evidence type="ECO:0000313" key="5">
    <source>
        <dbReference type="EMBL" id="KAK5067380.1"/>
    </source>
</evidence>
<dbReference type="PROSITE" id="PS51048">
    <property type="entry name" value="SGS"/>
    <property type="match status" value="1"/>
</dbReference>
<protein>
    <submittedName>
        <fullName evidence="5">Cochaperone protein</fullName>
    </submittedName>
</protein>
<comment type="similarity">
    <text evidence="1">Belongs to the SGT1 family.</text>
</comment>
<feature type="compositionally biased region" description="Polar residues" evidence="2">
    <location>
        <begin position="245"/>
        <end position="267"/>
    </location>
</feature>
<reference evidence="5 6" key="1">
    <citation type="submission" date="2023-08" db="EMBL/GenBank/DDBJ databases">
        <title>Black Yeasts Isolated from many extreme environments.</title>
        <authorList>
            <person name="Coleine C."/>
            <person name="Stajich J.E."/>
            <person name="Selbmann L."/>
        </authorList>
    </citation>
    <scope>NUCLEOTIDE SEQUENCE [LARGE SCALE GENOMIC DNA]</scope>
    <source>
        <strain evidence="5 6">CCFEE 6328</strain>
    </source>
</reference>
<dbReference type="SUPFAM" id="SSF48452">
    <property type="entry name" value="TPR-like"/>
    <property type="match status" value="1"/>
</dbReference>
<name>A0ABR0JNT7_9EURO</name>
<feature type="compositionally biased region" description="Basic and acidic residues" evidence="2">
    <location>
        <begin position="418"/>
        <end position="428"/>
    </location>
</feature>
<dbReference type="InterPro" id="IPR007052">
    <property type="entry name" value="CS_dom"/>
</dbReference>
<evidence type="ECO:0000259" key="3">
    <source>
        <dbReference type="PROSITE" id="PS51048"/>
    </source>
</evidence>
<dbReference type="InterPro" id="IPR008978">
    <property type="entry name" value="HSP20-like_chaperone"/>
</dbReference>
<accession>A0ABR0JNT7</accession>
<feature type="compositionally biased region" description="Low complexity" evidence="2">
    <location>
        <begin position="268"/>
        <end position="277"/>
    </location>
</feature>
<feature type="compositionally biased region" description="Low complexity" evidence="2">
    <location>
        <begin position="379"/>
        <end position="399"/>
    </location>
</feature>
<dbReference type="Proteomes" id="UP001345691">
    <property type="component" value="Unassembled WGS sequence"/>
</dbReference>
<feature type="compositionally biased region" description="Polar residues" evidence="2">
    <location>
        <begin position="400"/>
        <end position="415"/>
    </location>
</feature>
<dbReference type="Pfam" id="PF05002">
    <property type="entry name" value="SGS"/>
    <property type="match status" value="1"/>
</dbReference>
<dbReference type="Gene3D" id="2.60.40.790">
    <property type="match status" value="1"/>
</dbReference>
<feature type="region of interest" description="Disordered" evidence="2">
    <location>
        <begin position="241"/>
        <end position="277"/>
    </location>
</feature>
<dbReference type="Gene3D" id="1.25.40.10">
    <property type="entry name" value="Tetratricopeptide repeat domain"/>
    <property type="match status" value="1"/>
</dbReference>
<dbReference type="InterPro" id="IPR007699">
    <property type="entry name" value="SGS_dom"/>
</dbReference>
<feature type="region of interest" description="Disordered" evidence="2">
    <location>
        <begin position="23"/>
        <end position="45"/>
    </location>
</feature>
<comment type="caution">
    <text evidence="5">The sequence shown here is derived from an EMBL/GenBank/DDBJ whole genome shotgun (WGS) entry which is preliminary data.</text>
</comment>
<feature type="compositionally biased region" description="Acidic residues" evidence="2">
    <location>
        <begin position="452"/>
        <end position="469"/>
    </location>
</feature>
<evidence type="ECO:0000259" key="4">
    <source>
        <dbReference type="PROSITE" id="PS51203"/>
    </source>
</evidence>